<reference evidence="2" key="1">
    <citation type="journal article" date="2022" name="Mol. Ecol. Resour.">
        <title>The genomes of chicory, endive, great burdock and yacon provide insights into Asteraceae palaeo-polyploidization history and plant inulin production.</title>
        <authorList>
            <person name="Fan W."/>
            <person name="Wang S."/>
            <person name="Wang H."/>
            <person name="Wang A."/>
            <person name="Jiang F."/>
            <person name="Liu H."/>
            <person name="Zhao H."/>
            <person name="Xu D."/>
            <person name="Zhang Y."/>
        </authorList>
    </citation>
    <scope>NUCLEOTIDE SEQUENCE [LARGE SCALE GENOMIC DNA]</scope>
    <source>
        <strain evidence="2">cv. Yunnan</strain>
    </source>
</reference>
<dbReference type="EMBL" id="CM042045">
    <property type="protein sequence ID" value="KAI3683153.1"/>
    <property type="molecule type" value="Genomic_DNA"/>
</dbReference>
<organism evidence="1 2">
    <name type="scientific">Smallanthus sonchifolius</name>
    <dbReference type="NCBI Taxonomy" id="185202"/>
    <lineage>
        <taxon>Eukaryota</taxon>
        <taxon>Viridiplantae</taxon>
        <taxon>Streptophyta</taxon>
        <taxon>Embryophyta</taxon>
        <taxon>Tracheophyta</taxon>
        <taxon>Spermatophyta</taxon>
        <taxon>Magnoliopsida</taxon>
        <taxon>eudicotyledons</taxon>
        <taxon>Gunneridae</taxon>
        <taxon>Pentapetalae</taxon>
        <taxon>asterids</taxon>
        <taxon>campanulids</taxon>
        <taxon>Asterales</taxon>
        <taxon>Asteraceae</taxon>
        <taxon>Asteroideae</taxon>
        <taxon>Heliantheae alliance</taxon>
        <taxon>Millerieae</taxon>
        <taxon>Smallanthus</taxon>
    </lineage>
</organism>
<comment type="caution">
    <text evidence="1">The sequence shown here is derived from an EMBL/GenBank/DDBJ whole genome shotgun (WGS) entry which is preliminary data.</text>
</comment>
<keyword evidence="2" id="KW-1185">Reference proteome</keyword>
<reference evidence="1 2" key="2">
    <citation type="journal article" date="2022" name="Mol. Ecol. Resour.">
        <title>The genomes of chicory, endive, great burdock and yacon provide insights into Asteraceae paleo-polyploidization history and plant inulin production.</title>
        <authorList>
            <person name="Fan W."/>
            <person name="Wang S."/>
            <person name="Wang H."/>
            <person name="Wang A."/>
            <person name="Jiang F."/>
            <person name="Liu H."/>
            <person name="Zhao H."/>
            <person name="Xu D."/>
            <person name="Zhang Y."/>
        </authorList>
    </citation>
    <scope>NUCLEOTIDE SEQUENCE [LARGE SCALE GENOMIC DNA]</scope>
    <source>
        <strain evidence="2">cv. Yunnan</strain>
        <tissue evidence="1">Leaves</tissue>
    </source>
</reference>
<dbReference type="Proteomes" id="UP001056120">
    <property type="component" value="Linkage Group LG28"/>
</dbReference>
<name>A0ACB8YCR3_9ASTR</name>
<proteinExistence type="predicted"/>
<protein>
    <submittedName>
        <fullName evidence="1">Uncharacterized protein</fullName>
    </submittedName>
</protein>
<evidence type="ECO:0000313" key="2">
    <source>
        <dbReference type="Proteomes" id="UP001056120"/>
    </source>
</evidence>
<gene>
    <name evidence="1" type="ORF">L1987_83653</name>
</gene>
<accession>A0ACB8YCR3</accession>
<evidence type="ECO:0000313" key="1">
    <source>
        <dbReference type="EMBL" id="KAI3683153.1"/>
    </source>
</evidence>
<sequence>MTLYAAVLTSHSPTAAVSLPHRSHSHAAAVWDGLHHHCHAATVGKMMHVKKQCFENGSNYYTDVPEIPDAF</sequence>